<evidence type="ECO:0000256" key="1">
    <source>
        <dbReference type="ARBA" id="ARBA00004123"/>
    </source>
</evidence>
<dbReference type="PANTHER" id="PTHR12786">
    <property type="entry name" value="SPLICING FACTOR SF3A-RELATED"/>
    <property type="match status" value="1"/>
</dbReference>
<reference evidence="13" key="1">
    <citation type="submission" date="2022-02" db="EMBL/GenBank/DDBJ databases">
        <authorList>
            <person name="Henning P.M."/>
            <person name="McCubbin A.G."/>
            <person name="Shore J.S."/>
        </authorList>
    </citation>
    <scope>NUCLEOTIDE SEQUENCE</scope>
    <source>
        <strain evidence="13">F60SS</strain>
        <tissue evidence="13">Leaves</tissue>
    </source>
</reference>
<organism evidence="13 14">
    <name type="scientific">Turnera subulata</name>
    <dbReference type="NCBI Taxonomy" id="218843"/>
    <lineage>
        <taxon>Eukaryota</taxon>
        <taxon>Viridiplantae</taxon>
        <taxon>Streptophyta</taxon>
        <taxon>Embryophyta</taxon>
        <taxon>Tracheophyta</taxon>
        <taxon>Spermatophyta</taxon>
        <taxon>Magnoliopsida</taxon>
        <taxon>eudicotyledons</taxon>
        <taxon>Gunneridae</taxon>
        <taxon>Pentapetalae</taxon>
        <taxon>rosids</taxon>
        <taxon>fabids</taxon>
        <taxon>Malpighiales</taxon>
        <taxon>Passifloraceae</taxon>
        <taxon>Turnera</taxon>
    </lineage>
</organism>
<comment type="subcellular location">
    <subcellularLocation>
        <location evidence="2">Cytoplasm</location>
    </subcellularLocation>
    <subcellularLocation>
        <location evidence="1">Nucleus</location>
    </subcellularLocation>
</comment>
<protein>
    <recommendedName>
        <fullName evidence="15">Sde2 N-terminal ubiquitin domain-containing protein</fullName>
    </recommendedName>
</protein>
<evidence type="ECO:0000259" key="11">
    <source>
        <dbReference type="Pfam" id="PF13297"/>
    </source>
</evidence>
<dbReference type="Pfam" id="PF22782">
    <property type="entry name" value="SDE2"/>
    <property type="match status" value="1"/>
</dbReference>
<evidence type="ECO:0000256" key="3">
    <source>
        <dbReference type="ARBA" id="ARBA00008726"/>
    </source>
</evidence>
<evidence type="ECO:0008006" key="15">
    <source>
        <dbReference type="Google" id="ProtNLM"/>
    </source>
</evidence>
<dbReference type="GO" id="GO:0006397">
    <property type="term" value="P:mRNA processing"/>
    <property type="evidence" value="ECO:0007669"/>
    <property type="project" value="UniProtKB-KW"/>
</dbReference>
<dbReference type="PANTHER" id="PTHR12786:SF1">
    <property type="entry name" value="SPLICING REGULATOR SDE2"/>
    <property type="match status" value="1"/>
</dbReference>
<feature type="compositionally biased region" description="Basic and acidic residues" evidence="10">
    <location>
        <begin position="241"/>
        <end position="252"/>
    </location>
</feature>
<evidence type="ECO:0000256" key="8">
    <source>
        <dbReference type="ARBA" id="ARBA00023306"/>
    </source>
</evidence>
<feature type="compositionally biased region" description="Acidic residues" evidence="10">
    <location>
        <begin position="221"/>
        <end position="232"/>
    </location>
</feature>
<feature type="domain" description="SDE2-like" evidence="12">
    <location>
        <begin position="84"/>
        <end position="187"/>
    </location>
</feature>
<feature type="region of interest" description="Disordered" evidence="10">
    <location>
        <begin position="218"/>
        <end position="296"/>
    </location>
</feature>
<dbReference type="Gene3D" id="3.10.20.90">
    <property type="entry name" value="Phosphatidylinositol 3-kinase Catalytic Subunit, Chain A, domain 1"/>
    <property type="match status" value="1"/>
</dbReference>
<keyword evidence="9" id="KW-0175">Coiled coil</keyword>
<dbReference type="InterPro" id="IPR029071">
    <property type="entry name" value="Ubiquitin-like_domsf"/>
</dbReference>
<evidence type="ECO:0000259" key="12">
    <source>
        <dbReference type="Pfam" id="PF22782"/>
    </source>
</evidence>
<evidence type="ECO:0000256" key="7">
    <source>
        <dbReference type="ARBA" id="ARBA00023242"/>
    </source>
</evidence>
<evidence type="ECO:0000256" key="9">
    <source>
        <dbReference type="SAM" id="Coils"/>
    </source>
</evidence>
<dbReference type="InterPro" id="IPR051421">
    <property type="entry name" value="RNA_Proc_DNA_Dmg_Regulator"/>
</dbReference>
<dbReference type="GO" id="GO:0005737">
    <property type="term" value="C:cytoplasm"/>
    <property type="evidence" value="ECO:0007669"/>
    <property type="project" value="UniProtKB-SubCell"/>
</dbReference>
<dbReference type="OrthoDB" id="547031at2759"/>
<feature type="domain" description="SDE2/SF3A3 SAP" evidence="11">
    <location>
        <begin position="379"/>
        <end position="448"/>
    </location>
</feature>
<dbReference type="GO" id="GO:0005634">
    <property type="term" value="C:nucleus"/>
    <property type="evidence" value="ECO:0007669"/>
    <property type="project" value="UniProtKB-SubCell"/>
</dbReference>
<comment type="similarity">
    <text evidence="3">Belongs to the SDE2 family.</text>
</comment>
<feature type="compositionally biased region" description="Polar residues" evidence="10">
    <location>
        <begin position="277"/>
        <end position="287"/>
    </location>
</feature>
<dbReference type="AlphaFoldDB" id="A0A9Q0FVL6"/>
<evidence type="ECO:0000256" key="6">
    <source>
        <dbReference type="ARBA" id="ARBA00023187"/>
    </source>
</evidence>
<reference evidence="13" key="2">
    <citation type="journal article" date="2023" name="Plants (Basel)">
        <title>Annotation of the Turnera subulata (Passifloraceae) Draft Genome Reveals the S-Locus Evolved after the Divergence of Turneroideae from Passifloroideae in a Stepwise Manner.</title>
        <authorList>
            <person name="Henning P.M."/>
            <person name="Roalson E.H."/>
            <person name="Mir W."/>
            <person name="McCubbin A.G."/>
            <person name="Shore J.S."/>
        </authorList>
    </citation>
    <scope>NUCLEOTIDE SEQUENCE</scope>
    <source>
        <strain evidence="13">F60SS</strain>
    </source>
</reference>
<dbReference type="InterPro" id="IPR025086">
    <property type="entry name" value="SDE2/SF3A3_SAP"/>
</dbReference>
<keyword evidence="7" id="KW-0539">Nucleus</keyword>
<dbReference type="InterPro" id="IPR053822">
    <property type="entry name" value="SDE2-like_dom"/>
</dbReference>
<sequence length="449" mass="48225">MEAAYPSTATYPFQIFAKLLDSKTAVLKFAGPHVTGGELHERISQITRIPIPSLRLISGGFQLTSQSLLSGPEACVHVTLRLRGGKGGFGSLLRGAATKAGQKKTNNFDACRDMSGRRLRHVNAEKRLEEWKAEEEERRLERIAEEFIKKKAKKGKKGAGDGAAEKYVEKYREQSALCAKEVEDAVREACGNGNGKRKLPIEGADAKRLKIWMGKRIMGDSDSEDDDEDGEENEKSVVLNDAKHSDLNKEAEGSMDSVTGGASSESGASEEEKESVTEQGSKSNSSNEVVPAEDAAAVEPMVEPIVVEKAVAESAGGGCVDVAKISGVEPVVSEQESSAGPVSQPMVVLSSVSEDVNAKVQVVEANIASDSNEETVVASVRNADLDTPIDLNEFNSAAELEVLGMERLKTELQSRGLKCGGTLQERAARLFLLKSTPLEKLPKKLLAKK</sequence>
<evidence type="ECO:0000256" key="2">
    <source>
        <dbReference type="ARBA" id="ARBA00004496"/>
    </source>
</evidence>
<keyword evidence="6" id="KW-0508">mRNA splicing</keyword>
<accession>A0A9Q0FVL6</accession>
<dbReference type="GO" id="GO:0008380">
    <property type="term" value="P:RNA splicing"/>
    <property type="evidence" value="ECO:0007669"/>
    <property type="project" value="UniProtKB-KW"/>
</dbReference>
<evidence type="ECO:0000256" key="10">
    <source>
        <dbReference type="SAM" id="MobiDB-lite"/>
    </source>
</evidence>
<evidence type="ECO:0000256" key="5">
    <source>
        <dbReference type="ARBA" id="ARBA00022664"/>
    </source>
</evidence>
<evidence type="ECO:0000313" key="14">
    <source>
        <dbReference type="Proteomes" id="UP001141552"/>
    </source>
</evidence>
<proteinExistence type="inferred from homology"/>
<evidence type="ECO:0000256" key="4">
    <source>
        <dbReference type="ARBA" id="ARBA00022490"/>
    </source>
</evidence>
<dbReference type="Pfam" id="PF13297">
    <property type="entry name" value="SDE2_2C"/>
    <property type="match status" value="1"/>
</dbReference>
<keyword evidence="5" id="KW-0507">mRNA processing</keyword>
<dbReference type="EMBL" id="JAKUCV010003530">
    <property type="protein sequence ID" value="KAJ4838525.1"/>
    <property type="molecule type" value="Genomic_DNA"/>
</dbReference>
<name>A0A9Q0FVL6_9ROSI</name>
<dbReference type="SUPFAM" id="SSF54236">
    <property type="entry name" value="Ubiquitin-like"/>
    <property type="match status" value="1"/>
</dbReference>
<gene>
    <name evidence="13" type="ORF">Tsubulata_047131</name>
</gene>
<dbReference type="Proteomes" id="UP001141552">
    <property type="component" value="Unassembled WGS sequence"/>
</dbReference>
<evidence type="ECO:0000313" key="13">
    <source>
        <dbReference type="EMBL" id="KAJ4838525.1"/>
    </source>
</evidence>
<feature type="coiled-coil region" evidence="9">
    <location>
        <begin position="121"/>
        <end position="153"/>
    </location>
</feature>
<comment type="caution">
    <text evidence="13">The sequence shown here is derived from an EMBL/GenBank/DDBJ whole genome shotgun (WGS) entry which is preliminary data.</text>
</comment>
<keyword evidence="14" id="KW-1185">Reference proteome</keyword>
<keyword evidence="4" id="KW-0963">Cytoplasm</keyword>
<keyword evidence="8" id="KW-0131">Cell cycle</keyword>